<dbReference type="AlphaFoldDB" id="A0A284QVW7"/>
<dbReference type="InterPro" id="IPR050317">
    <property type="entry name" value="Plant_Fungal_Acyltransferase"/>
</dbReference>
<name>A0A284QVW7_ARMOS</name>
<keyword evidence="3" id="KW-1185">Reference proteome</keyword>
<dbReference type="OrthoDB" id="444127at2759"/>
<accession>A0A284QVW7</accession>
<protein>
    <recommendedName>
        <fullName evidence="4">Transferase family protein</fullName>
    </recommendedName>
</protein>
<dbReference type="PANTHER" id="PTHR31642">
    <property type="entry name" value="TRICHOTHECENE 3-O-ACETYLTRANSFERASE"/>
    <property type="match status" value="1"/>
</dbReference>
<evidence type="ECO:0000313" key="2">
    <source>
        <dbReference type="EMBL" id="SJL00625.1"/>
    </source>
</evidence>
<dbReference type="InterPro" id="IPR023213">
    <property type="entry name" value="CAT-like_dom_sf"/>
</dbReference>
<evidence type="ECO:0000256" key="1">
    <source>
        <dbReference type="ARBA" id="ARBA00022679"/>
    </source>
</evidence>
<dbReference type="PANTHER" id="PTHR31642:SF310">
    <property type="entry name" value="FATTY ALCOHOL:CAFFEOYL-COA ACYLTRANSFERASE"/>
    <property type="match status" value="1"/>
</dbReference>
<evidence type="ECO:0008006" key="4">
    <source>
        <dbReference type="Google" id="ProtNLM"/>
    </source>
</evidence>
<dbReference type="Pfam" id="PF02458">
    <property type="entry name" value="Transferase"/>
    <property type="match status" value="2"/>
</dbReference>
<dbReference type="GO" id="GO:0044550">
    <property type="term" value="P:secondary metabolite biosynthetic process"/>
    <property type="evidence" value="ECO:0007669"/>
    <property type="project" value="TreeGrafter"/>
</dbReference>
<dbReference type="OMA" id="FPQWAGQ"/>
<dbReference type="EMBL" id="FUEG01000002">
    <property type="protein sequence ID" value="SJL00625.1"/>
    <property type="molecule type" value="Genomic_DNA"/>
</dbReference>
<sequence length="465" mass="51716">MAVLVDIFNYSTSREFPRSVSSGERTVPLSIIDSTVGNFSPCEAVWFYDASPSLPSTEDLKSTFRKTLDFYPQWCGRLHRLPNTIDRLALTFGSATDPGVLFVDARTNARLADLIPSPRPKAWDASGLPAARFLPSTPVDPEGPAMLIQVTAFACGGIAIGIRLAHPLSDAHTLAHFARDWAYVEHVPPNPVFNPQLLDAHATGSEVDEALVKEARKLPCNRYDWWISGSDCPFASQATVIPPGFDPPADVGGMRMPWSEWDISAPVSHYVLHFTRDEVKQMEGGTRMEAILAHVWGCINRARGLVEGDEVHMDLTFGLRPRLKLPDRFIGSPIMLADVRTPTAQGIRDTLSQFTIDALKAHLHEKKFEVAPQRLWQAFLGRRHVLVTSWVHTGVYEVGFGGLSPRYVEAVMPKLDGLLQVMEVQHKTGEHGRWYDAGVDLQLHLEEKAMGRLLEDPILRKYSVA</sequence>
<dbReference type="Proteomes" id="UP000219338">
    <property type="component" value="Unassembled WGS sequence"/>
</dbReference>
<gene>
    <name evidence="2" type="ORF">ARMOST_03938</name>
</gene>
<reference evidence="3" key="1">
    <citation type="journal article" date="2017" name="Nat. Ecol. Evol.">
        <title>Genome expansion and lineage-specific genetic innovations in the forest pathogenic fungi Armillaria.</title>
        <authorList>
            <person name="Sipos G."/>
            <person name="Prasanna A.N."/>
            <person name="Walter M.C."/>
            <person name="O'Connor E."/>
            <person name="Balint B."/>
            <person name="Krizsan K."/>
            <person name="Kiss B."/>
            <person name="Hess J."/>
            <person name="Varga T."/>
            <person name="Slot J."/>
            <person name="Riley R."/>
            <person name="Boka B."/>
            <person name="Rigling D."/>
            <person name="Barry K."/>
            <person name="Lee J."/>
            <person name="Mihaltcheva S."/>
            <person name="LaButti K."/>
            <person name="Lipzen A."/>
            <person name="Waldron R."/>
            <person name="Moloney N.M."/>
            <person name="Sperisen C."/>
            <person name="Kredics L."/>
            <person name="Vagvoelgyi C."/>
            <person name="Patrignani A."/>
            <person name="Fitzpatrick D."/>
            <person name="Nagy I."/>
            <person name="Doyle S."/>
            <person name="Anderson J.B."/>
            <person name="Grigoriev I.V."/>
            <person name="Gueldener U."/>
            <person name="Muensterkoetter M."/>
            <person name="Nagy L.G."/>
        </authorList>
    </citation>
    <scope>NUCLEOTIDE SEQUENCE [LARGE SCALE GENOMIC DNA]</scope>
    <source>
        <strain evidence="3">C18/9</strain>
    </source>
</reference>
<dbReference type="STRING" id="47428.A0A284QVW7"/>
<proteinExistence type="predicted"/>
<dbReference type="GO" id="GO:0016747">
    <property type="term" value="F:acyltransferase activity, transferring groups other than amino-acyl groups"/>
    <property type="evidence" value="ECO:0007669"/>
    <property type="project" value="TreeGrafter"/>
</dbReference>
<keyword evidence="1" id="KW-0808">Transferase</keyword>
<dbReference type="Gene3D" id="3.30.559.10">
    <property type="entry name" value="Chloramphenicol acetyltransferase-like domain"/>
    <property type="match status" value="2"/>
</dbReference>
<evidence type="ECO:0000313" key="3">
    <source>
        <dbReference type="Proteomes" id="UP000219338"/>
    </source>
</evidence>
<organism evidence="2 3">
    <name type="scientific">Armillaria ostoyae</name>
    <name type="common">Armillaria root rot fungus</name>
    <dbReference type="NCBI Taxonomy" id="47428"/>
    <lineage>
        <taxon>Eukaryota</taxon>
        <taxon>Fungi</taxon>
        <taxon>Dikarya</taxon>
        <taxon>Basidiomycota</taxon>
        <taxon>Agaricomycotina</taxon>
        <taxon>Agaricomycetes</taxon>
        <taxon>Agaricomycetidae</taxon>
        <taxon>Agaricales</taxon>
        <taxon>Marasmiineae</taxon>
        <taxon>Physalacriaceae</taxon>
        <taxon>Armillaria</taxon>
    </lineage>
</organism>